<dbReference type="SUPFAM" id="SSF55874">
    <property type="entry name" value="ATPase domain of HSP90 chaperone/DNA topoisomerase II/histidine kinase"/>
    <property type="match status" value="1"/>
</dbReference>
<feature type="domain" description="GAF" evidence="1">
    <location>
        <begin position="3"/>
        <end position="92"/>
    </location>
</feature>
<evidence type="ECO:0000313" key="2">
    <source>
        <dbReference type="EMBL" id="GAF93245.1"/>
    </source>
</evidence>
<dbReference type="Pfam" id="PF13185">
    <property type="entry name" value="GAF_2"/>
    <property type="match status" value="1"/>
</dbReference>
<protein>
    <recommendedName>
        <fullName evidence="1">GAF domain-containing protein</fullName>
    </recommendedName>
</protein>
<dbReference type="InterPro" id="IPR003018">
    <property type="entry name" value="GAF"/>
</dbReference>
<dbReference type="EMBL" id="BARS01018330">
    <property type="protein sequence ID" value="GAF93245.1"/>
    <property type="molecule type" value="Genomic_DNA"/>
</dbReference>
<organism evidence="2">
    <name type="scientific">marine sediment metagenome</name>
    <dbReference type="NCBI Taxonomy" id="412755"/>
    <lineage>
        <taxon>unclassified sequences</taxon>
        <taxon>metagenomes</taxon>
        <taxon>ecological metagenomes</taxon>
    </lineage>
</organism>
<reference evidence="2" key="1">
    <citation type="journal article" date="2014" name="Front. Microbiol.">
        <title>High frequency of phylogenetically diverse reductive dehalogenase-homologous genes in deep subseafloor sedimentary metagenomes.</title>
        <authorList>
            <person name="Kawai M."/>
            <person name="Futagami T."/>
            <person name="Toyoda A."/>
            <person name="Takaki Y."/>
            <person name="Nishi S."/>
            <person name="Hori S."/>
            <person name="Arai W."/>
            <person name="Tsubouchi T."/>
            <person name="Morono Y."/>
            <person name="Uchiyama I."/>
            <person name="Ito T."/>
            <person name="Fujiyama A."/>
            <person name="Inagaki F."/>
            <person name="Takami H."/>
        </authorList>
    </citation>
    <scope>NUCLEOTIDE SEQUENCE</scope>
    <source>
        <strain evidence="2">Expedition CK06-06</strain>
    </source>
</reference>
<comment type="caution">
    <text evidence="2">The sequence shown here is derived from an EMBL/GenBank/DDBJ whole genome shotgun (WGS) entry which is preliminary data.</text>
</comment>
<proteinExistence type="predicted"/>
<sequence length="276" mass="31137">TPRIGQGIARWVAENRRPYLSPDVRDDPLNVVLFEDMRSNISVPLQYGLQDPSKPDSLLGVLLLESSRVAAFDQQDVELLEALAQEAVIAIQNASQHQKLLAEQEKRLAAEKWAMMGQAATALAHRINNLMGIVPVSARETMRSLAKLETPDSERLWIEGNLERIERNARFVLKLSEALFRPFKHSGPTARLDVNHLLDEALEAADLSEQIEVIRNFEKQLPMVNCSLLLLDIFLELITNARKAMEDQDQRRLQVSTRSDQDDAGLWVVVEIKDTG</sequence>
<dbReference type="AlphaFoldDB" id="X0UXR1"/>
<dbReference type="Gene3D" id="3.30.450.40">
    <property type="match status" value="1"/>
</dbReference>
<accession>X0UXR1</accession>
<dbReference type="InterPro" id="IPR029016">
    <property type="entry name" value="GAF-like_dom_sf"/>
</dbReference>
<feature type="non-terminal residue" evidence="2">
    <location>
        <position position="1"/>
    </location>
</feature>
<name>X0UXR1_9ZZZZ</name>
<dbReference type="Gene3D" id="3.30.565.10">
    <property type="entry name" value="Histidine kinase-like ATPase, C-terminal domain"/>
    <property type="match status" value="1"/>
</dbReference>
<gene>
    <name evidence="2" type="ORF">S01H1_29833</name>
</gene>
<evidence type="ECO:0000259" key="1">
    <source>
        <dbReference type="Pfam" id="PF13185"/>
    </source>
</evidence>
<dbReference type="InterPro" id="IPR036890">
    <property type="entry name" value="HATPase_C_sf"/>
</dbReference>
<feature type="non-terminal residue" evidence="2">
    <location>
        <position position="276"/>
    </location>
</feature>
<dbReference type="SUPFAM" id="SSF55781">
    <property type="entry name" value="GAF domain-like"/>
    <property type="match status" value="1"/>
</dbReference>